<dbReference type="InterPro" id="IPR036188">
    <property type="entry name" value="FAD/NAD-bd_sf"/>
</dbReference>
<feature type="binding site" evidence="3">
    <location>
        <begin position="209"/>
        <end position="212"/>
    </location>
    <ligand>
        <name>FAD</name>
        <dbReference type="ChEBI" id="CHEBI:57692"/>
    </ligand>
</feature>
<protein>
    <submittedName>
        <fullName evidence="7">Glucose dehydrogenase</fullName>
    </submittedName>
</protein>
<feature type="domain" description="Glucose-methanol-choline oxidoreductase N-terminal" evidence="5">
    <location>
        <begin position="122"/>
        <end position="415"/>
    </location>
</feature>
<dbReference type="Pfam" id="PF00732">
    <property type="entry name" value="GMC_oxred_N"/>
    <property type="match status" value="1"/>
</dbReference>
<dbReference type="SUPFAM" id="SSF51905">
    <property type="entry name" value="FAD/NAD(P)-binding domain"/>
    <property type="match status" value="1"/>
</dbReference>
<feature type="domain" description="Glucose-methanol-choline oxidoreductase C-terminal" evidence="6">
    <location>
        <begin position="527"/>
        <end position="668"/>
    </location>
</feature>
<keyword evidence="3" id="KW-0285">Flavoprotein</keyword>
<evidence type="ECO:0000256" key="3">
    <source>
        <dbReference type="PIRSR" id="PIRSR000137-2"/>
    </source>
</evidence>
<evidence type="ECO:0000256" key="2">
    <source>
        <dbReference type="PIRSR" id="PIRSR000137-1"/>
    </source>
</evidence>
<dbReference type="PANTHER" id="PTHR11552:SF158">
    <property type="entry name" value="GH23626P-RELATED"/>
    <property type="match status" value="1"/>
</dbReference>
<accession>A0A1W6EVT6</accession>
<dbReference type="AlphaFoldDB" id="A0A1W6EVT6"/>
<feature type="binding site" evidence="3">
    <location>
        <position position="201"/>
    </location>
    <ligand>
        <name>FAD</name>
        <dbReference type="ChEBI" id="CHEBI:57692"/>
    </ligand>
</feature>
<dbReference type="InterPro" id="IPR000172">
    <property type="entry name" value="GMC_OxRdtase_N"/>
</dbReference>
<evidence type="ECO:0000256" key="1">
    <source>
        <dbReference type="ARBA" id="ARBA00010790"/>
    </source>
</evidence>
<dbReference type="EMBL" id="KY563431">
    <property type="protein sequence ID" value="ARK19840.1"/>
    <property type="molecule type" value="mRNA"/>
</dbReference>
<feature type="active site" description="Proton donor" evidence="2">
    <location>
        <position position="615"/>
    </location>
</feature>
<organism evidence="7">
    <name type="scientific">Ampulex compressa</name>
    <name type="common">Emerald cockroach wasp</name>
    <dbReference type="NCBI Taxonomy" id="860918"/>
    <lineage>
        <taxon>Eukaryota</taxon>
        <taxon>Metazoa</taxon>
        <taxon>Ecdysozoa</taxon>
        <taxon>Arthropoda</taxon>
        <taxon>Hexapoda</taxon>
        <taxon>Insecta</taxon>
        <taxon>Pterygota</taxon>
        <taxon>Neoptera</taxon>
        <taxon>Endopterygota</taxon>
        <taxon>Hymenoptera</taxon>
        <taxon>Apocrita</taxon>
        <taxon>Aculeata</taxon>
        <taxon>Apoidea</taxon>
        <taxon>Ampulicidae</taxon>
        <taxon>Ampulicini</taxon>
        <taxon>Ampulex</taxon>
    </lineage>
</organism>
<feature type="active site" description="Proton acceptor" evidence="2">
    <location>
        <position position="659"/>
    </location>
</feature>
<dbReference type="GO" id="GO:0016614">
    <property type="term" value="F:oxidoreductase activity, acting on CH-OH group of donors"/>
    <property type="evidence" value="ECO:0007669"/>
    <property type="project" value="InterPro"/>
</dbReference>
<keyword evidence="3" id="KW-0274">FAD</keyword>
<dbReference type="GO" id="GO:0050660">
    <property type="term" value="F:flavin adenine dinucleotide binding"/>
    <property type="evidence" value="ECO:0007669"/>
    <property type="project" value="InterPro"/>
</dbReference>
<dbReference type="SUPFAM" id="SSF54373">
    <property type="entry name" value="FAD-linked reductases, C-terminal domain"/>
    <property type="match status" value="1"/>
</dbReference>
<comment type="similarity">
    <text evidence="1">Belongs to the GMC oxidoreductase family.</text>
</comment>
<evidence type="ECO:0000313" key="7">
    <source>
        <dbReference type="EMBL" id="ARK19840.1"/>
    </source>
</evidence>
<dbReference type="Pfam" id="PF05199">
    <property type="entry name" value="GMC_oxred_C"/>
    <property type="match status" value="1"/>
</dbReference>
<dbReference type="InterPro" id="IPR012132">
    <property type="entry name" value="GMC_OxRdtase"/>
</dbReference>
<evidence type="ECO:0000259" key="6">
    <source>
        <dbReference type="Pfam" id="PF05199"/>
    </source>
</evidence>
<keyword evidence="4" id="KW-0812">Transmembrane</keyword>
<keyword evidence="4" id="KW-1133">Transmembrane helix</keyword>
<evidence type="ECO:0000259" key="5">
    <source>
        <dbReference type="Pfam" id="PF00732"/>
    </source>
</evidence>
<feature type="transmembrane region" description="Helical" evidence="4">
    <location>
        <begin position="42"/>
        <end position="65"/>
    </location>
</feature>
<proteinExistence type="evidence at transcript level"/>
<feature type="binding site" evidence="3">
    <location>
        <position position="649"/>
    </location>
    <ligand>
        <name>FAD</name>
        <dbReference type="ChEBI" id="CHEBI:57692"/>
    </ligand>
</feature>
<dbReference type="Gene3D" id="3.50.50.60">
    <property type="entry name" value="FAD/NAD(P)-binding domain"/>
    <property type="match status" value="1"/>
</dbReference>
<sequence length="687" mass="77308">MAGTIGQSRRIVNHRRAYMNQRRCRRRFEIDQRLEIEHSDKMIAFVSSSLSVLVVHSILPLIMVANGYNPGYSNLYGSKPFEISEHVVRLRIEAIKVELGKMQQAYQNMAQPDMTPRDQASYDFIIVGGGTAGAALASRLSDIAASILLIEAGDEETPFMDVPLEAINSEKGNTKEYLSEPTDRYCLSMTNRQCRVKKARVMGGSSVTNWMVATRGHRDDYDEWARMGNTGWSYDEVLPYFQKLEAVNIPNLQVDNAYRNKKGPMHISYAPFQTPLSIAFLRSMEDLGYPRVDYNGRDMVGFSRVQATMLDGSRISSNKAYLYSESRQNLFVSKNSIVKKVLINKKTKEATGVRFTKNEKVFTVYARKEVILCAGAIGSAQLLMLSGVGPTEDLKKLDIDVIQDLPVGYSLQDHVAFIGSTYVVKEPIGILFSDLDNLSYPYSADYYMHRKGPLTIPGGVEAIGFANVDDCYNSQALPNIEYLFFPLTIYNLRETMRDLGVNENLLFAFEDIKRNYTYSILTMLAKPGSRGRLRLKANDINVAPLIDPNYLATQEDIRILTKGVENAITFTKLSLLKQFGAELYQTPLPNCAQYTFNSPTYLHCAINHMTLGMGHYTGTCRMGPEKDYTAVVNPQLQVYGIEKLRVIDGSIMPVIPRGHLTLPTLMIAEKGADMIKEHWGYSVDLHR</sequence>
<comment type="cofactor">
    <cofactor evidence="3">
        <name>FAD</name>
        <dbReference type="ChEBI" id="CHEBI:57692"/>
    </cofactor>
</comment>
<dbReference type="PIRSF" id="PIRSF000137">
    <property type="entry name" value="Alcohol_oxidase"/>
    <property type="match status" value="1"/>
</dbReference>
<name>A0A1W6EVT6_AMPCP</name>
<feature type="binding site" evidence="3">
    <location>
        <position position="338"/>
    </location>
    <ligand>
        <name>FAD</name>
        <dbReference type="ChEBI" id="CHEBI:57692"/>
    </ligand>
</feature>
<dbReference type="Gene3D" id="3.30.560.10">
    <property type="entry name" value="Glucose Oxidase, domain 3"/>
    <property type="match status" value="1"/>
</dbReference>
<dbReference type="PANTHER" id="PTHR11552">
    <property type="entry name" value="GLUCOSE-METHANOL-CHOLINE GMC OXIDOREDUCTASE"/>
    <property type="match status" value="1"/>
</dbReference>
<reference evidence="7" key="1">
    <citation type="submission" date="2017-02" db="EMBL/GenBank/DDBJ databases">
        <title>Parasitoid Jewel Wasp Mounts Multi-Pronged Neurochemical Attack to Hijack a Host Brain.</title>
        <authorList>
            <person name="Arvidson R.S."/>
            <person name="Kaiser M."/>
            <person name="Libersat F."/>
            <person name="Adams M.E."/>
        </authorList>
    </citation>
    <scope>NUCLEOTIDE SEQUENCE</scope>
    <source>
        <strain evidence="7">58</strain>
    </source>
</reference>
<evidence type="ECO:0000256" key="4">
    <source>
        <dbReference type="SAM" id="Phobius"/>
    </source>
</evidence>
<dbReference type="InterPro" id="IPR007867">
    <property type="entry name" value="GMC_OxRtase_C"/>
</dbReference>
<keyword evidence="4" id="KW-0472">Membrane</keyword>